<evidence type="ECO:0000313" key="3">
    <source>
        <dbReference type="EMBL" id="TFH82597.1"/>
    </source>
</evidence>
<evidence type="ECO:0000256" key="1">
    <source>
        <dbReference type="SAM" id="MobiDB-lite"/>
    </source>
</evidence>
<reference evidence="2 4" key="1">
    <citation type="submission" date="2018-05" db="EMBL/GenBank/DDBJ databases">
        <title>Complete genome sequence of Pseudomonas kribbensis 46-2(T).</title>
        <authorList>
            <person name="Jeong H."/>
            <person name="Lee S.-G."/>
            <person name="Rha E."/>
            <person name="Kim H."/>
        </authorList>
    </citation>
    <scope>NUCLEOTIDE SEQUENCE [LARGE SCALE GENOMIC DNA]</scope>
    <source>
        <strain evidence="2 4">46-2</strain>
    </source>
</reference>
<sequence>MSIQLKPITAVTRSRPLNKHSKGSRPKDPEDCFDKVRGKADIKWRTDDLMVLLRGDDADQAPESNNDAGAIQISG</sequence>
<dbReference type="KEGG" id="pke:DLD99_05570"/>
<dbReference type="AlphaFoldDB" id="A0A345RKZ5"/>
<feature type="region of interest" description="Disordered" evidence="1">
    <location>
        <begin position="1"/>
        <end position="34"/>
    </location>
</feature>
<protein>
    <submittedName>
        <fullName evidence="2">Uncharacterized protein</fullName>
    </submittedName>
</protein>
<keyword evidence="4" id="KW-1185">Reference proteome</keyword>
<evidence type="ECO:0000313" key="5">
    <source>
        <dbReference type="Proteomes" id="UP000297555"/>
    </source>
</evidence>
<evidence type="ECO:0000313" key="2">
    <source>
        <dbReference type="EMBL" id="AXI59961.1"/>
    </source>
</evidence>
<name>A0A345RKZ5_9PSED</name>
<organism evidence="2 4">
    <name type="scientific">Pseudomonas kribbensis</name>
    <dbReference type="NCBI Taxonomy" id="1628086"/>
    <lineage>
        <taxon>Bacteria</taxon>
        <taxon>Pseudomonadati</taxon>
        <taxon>Pseudomonadota</taxon>
        <taxon>Gammaproteobacteria</taxon>
        <taxon>Pseudomonadales</taxon>
        <taxon>Pseudomonadaceae</taxon>
        <taxon>Pseudomonas</taxon>
    </lineage>
</organism>
<feature type="region of interest" description="Disordered" evidence="1">
    <location>
        <begin position="55"/>
        <end position="75"/>
    </location>
</feature>
<feature type="compositionally biased region" description="Basic and acidic residues" evidence="1">
    <location>
        <begin position="25"/>
        <end position="34"/>
    </location>
</feature>
<accession>A0A345RKZ5</accession>
<dbReference type="EMBL" id="CP029608">
    <property type="protein sequence ID" value="AXI59961.1"/>
    <property type="molecule type" value="Genomic_DNA"/>
</dbReference>
<evidence type="ECO:0000313" key="4">
    <source>
        <dbReference type="Proteomes" id="UP000253720"/>
    </source>
</evidence>
<dbReference type="Proteomes" id="UP000297555">
    <property type="component" value="Unassembled WGS sequence"/>
</dbReference>
<dbReference type="Proteomes" id="UP000253720">
    <property type="component" value="Chromosome"/>
</dbReference>
<feature type="compositionally biased region" description="Polar residues" evidence="1">
    <location>
        <begin position="62"/>
        <end position="75"/>
    </location>
</feature>
<proteinExistence type="predicted"/>
<dbReference type="EMBL" id="SPDQ01000007">
    <property type="protein sequence ID" value="TFH82597.1"/>
    <property type="molecule type" value="Genomic_DNA"/>
</dbReference>
<reference evidence="3 5" key="2">
    <citation type="submission" date="2019-03" db="EMBL/GenBank/DDBJ databases">
        <title>Draft genome sequence of humic substances-degrading Pseudomonas kribbensis CHA-19 from forest soil.</title>
        <authorList>
            <person name="Kim D."/>
        </authorList>
    </citation>
    <scope>NUCLEOTIDE SEQUENCE [LARGE SCALE GENOMIC DNA]</scope>
    <source>
        <strain evidence="3 5">CHA-19</strain>
    </source>
</reference>
<dbReference type="OrthoDB" id="9809003at2"/>
<gene>
    <name evidence="2" type="ORF">DLD99_05570</name>
    <name evidence="3" type="ORF">E4J90_04690</name>
</gene>